<dbReference type="PROSITE" id="PS51077">
    <property type="entry name" value="HTH_ICLR"/>
    <property type="match status" value="1"/>
</dbReference>
<evidence type="ECO:0000256" key="1">
    <source>
        <dbReference type="ARBA" id="ARBA00023015"/>
    </source>
</evidence>
<comment type="caution">
    <text evidence="6">The sequence shown here is derived from an EMBL/GenBank/DDBJ whole genome shotgun (WGS) entry which is preliminary data.</text>
</comment>
<gene>
    <name evidence="6" type="ORF">JOH49_008189</name>
</gene>
<dbReference type="InterPro" id="IPR029016">
    <property type="entry name" value="GAF-like_dom_sf"/>
</dbReference>
<dbReference type="Proteomes" id="UP000673383">
    <property type="component" value="Unassembled WGS sequence"/>
</dbReference>
<feature type="domain" description="IclR-ED" evidence="5">
    <location>
        <begin position="68"/>
        <end position="249"/>
    </location>
</feature>
<evidence type="ECO:0000256" key="3">
    <source>
        <dbReference type="ARBA" id="ARBA00023163"/>
    </source>
</evidence>
<evidence type="ECO:0000313" key="7">
    <source>
        <dbReference type="Proteomes" id="UP000673383"/>
    </source>
</evidence>
<dbReference type="Gene3D" id="3.30.450.40">
    <property type="match status" value="2"/>
</dbReference>
<evidence type="ECO:0000259" key="4">
    <source>
        <dbReference type="PROSITE" id="PS51077"/>
    </source>
</evidence>
<dbReference type="Gene3D" id="1.10.10.10">
    <property type="entry name" value="Winged helix-like DNA-binding domain superfamily/Winged helix DNA-binding domain"/>
    <property type="match status" value="1"/>
</dbReference>
<accession>A0A8I1YHW7</accession>
<keyword evidence="2 6" id="KW-0238">DNA-binding</keyword>
<dbReference type="SUPFAM" id="SSF46785">
    <property type="entry name" value="Winged helix' DNA-binding domain"/>
    <property type="match status" value="1"/>
</dbReference>
<dbReference type="SMART" id="SM00346">
    <property type="entry name" value="HTH_ICLR"/>
    <property type="match status" value="1"/>
</dbReference>
<dbReference type="Pfam" id="PF09339">
    <property type="entry name" value="HTH_IclR"/>
    <property type="match status" value="1"/>
</dbReference>
<dbReference type="PANTHER" id="PTHR30136">
    <property type="entry name" value="HELIX-TURN-HELIX TRANSCRIPTIONAL REGULATOR, ICLR FAMILY"/>
    <property type="match status" value="1"/>
</dbReference>
<dbReference type="GO" id="GO:0003677">
    <property type="term" value="F:DNA binding"/>
    <property type="evidence" value="ECO:0007669"/>
    <property type="project" value="UniProtKB-KW"/>
</dbReference>
<protein>
    <submittedName>
        <fullName evidence="6">DNA-binding IclR family transcriptional regulator</fullName>
    </submittedName>
</protein>
<evidence type="ECO:0000313" key="6">
    <source>
        <dbReference type="EMBL" id="MBP1298436.1"/>
    </source>
</evidence>
<dbReference type="InterPro" id="IPR014757">
    <property type="entry name" value="Tscrpt_reg_IclR_C"/>
</dbReference>
<dbReference type="GO" id="GO:0003700">
    <property type="term" value="F:DNA-binding transcription factor activity"/>
    <property type="evidence" value="ECO:0007669"/>
    <property type="project" value="TreeGrafter"/>
</dbReference>
<evidence type="ECO:0000259" key="5">
    <source>
        <dbReference type="PROSITE" id="PS51078"/>
    </source>
</evidence>
<dbReference type="InterPro" id="IPR050707">
    <property type="entry name" value="HTH_MetabolicPath_Reg"/>
</dbReference>
<dbReference type="InterPro" id="IPR005471">
    <property type="entry name" value="Tscrpt_reg_IclR_N"/>
</dbReference>
<proteinExistence type="predicted"/>
<sequence>MPKTQGVAAVQRALAILDTFAGAGSRSLADIAKFTGLAKPTVMRSLVSLDEAGYVVRLSDGRYALGAKTFQLGTTYRANFNLEQHVLPVLQRLSQQTLESSAFHVRERDSRLCLFRVDSPQLVRDVARLTNLAPLDLTSTGQVLRMARWADRIDDGVQVFVSSGIYDAVTASLSTAVFGHDRALVGAMTVSGPVERIRRADLGALAARLTDASHQLSLVLGAPLPREVGAPRIISLPSAETALPEPPSI</sequence>
<name>A0A8I1YHW7_BRAEL</name>
<dbReference type="SUPFAM" id="SSF55781">
    <property type="entry name" value="GAF domain-like"/>
    <property type="match status" value="1"/>
</dbReference>
<dbReference type="PANTHER" id="PTHR30136:SF39">
    <property type="entry name" value="TRANSCRIPTIONAL REGULATORY PROTEIN"/>
    <property type="match status" value="1"/>
</dbReference>
<dbReference type="GO" id="GO:0045892">
    <property type="term" value="P:negative regulation of DNA-templated transcription"/>
    <property type="evidence" value="ECO:0007669"/>
    <property type="project" value="TreeGrafter"/>
</dbReference>
<dbReference type="RefSeq" id="WP_050999450.1">
    <property type="nucleotide sequence ID" value="NZ_JAFICZ010000001.1"/>
</dbReference>
<dbReference type="EMBL" id="JAFICZ010000001">
    <property type="protein sequence ID" value="MBP1298436.1"/>
    <property type="molecule type" value="Genomic_DNA"/>
</dbReference>
<dbReference type="AlphaFoldDB" id="A0A8I1YHW7"/>
<reference evidence="6" key="1">
    <citation type="submission" date="2021-02" db="EMBL/GenBank/DDBJ databases">
        <title>Genomic Encyclopedia of Type Strains, Phase IV (KMG-V): Genome sequencing to study the core and pangenomes of soil and plant-associated prokaryotes.</title>
        <authorList>
            <person name="Whitman W."/>
        </authorList>
    </citation>
    <scope>NUCLEOTIDE SEQUENCE</scope>
    <source>
        <strain evidence="6">USDA 406</strain>
    </source>
</reference>
<dbReference type="PROSITE" id="PS51078">
    <property type="entry name" value="ICLR_ED"/>
    <property type="match status" value="1"/>
</dbReference>
<organism evidence="6 7">
    <name type="scientific">Bradyrhizobium elkanii</name>
    <dbReference type="NCBI Taxonomy" id="29448"/>
    <lineage>
        <taxon>Bacteria</taxon>
        <taxon>Pseudomonadati</taxon>
        <taxon>Pseudomonadota</taxon>
        <taxon>Alphaproteobacteria</taxon>
        <taxon>Hyphomicrobiales</taxon>
        <taxon>Nitrobacteraceae</taxon>
        <taxon>Bradyrhizobium</taxon>
    </lineage>
</organism>
<feature type="domain" description="HTH iclR-type" evidence="4">
    <location>
        <begin position="7"/>
        <end position="67"/>
    </location>
</feature>
<evidence type="ECO:0000256" key="2">
    <source>
        <dbReference type="ARBA" id="ARBA00023125"/>
    </source>
</evidence>
<keyword evidence="1" id="KW-0805">Transcription regulation</keyword>
<dbReference type="InterPro" id="IPR036390">
    <property type="entry name" value="WH_DNA-bd_sf"/>
</dbReference>
<keyword evidence="3" id="KW-0804">Transcription</keyword>
<dbReference type="InterPro" id="IPR036388">
    <property type="entry name" value="WH-like_DNA-bd_sf"/>
</dbReference>